<gene>
    <name evidence="1" type="ORF">FE392_19990</name>
</gene>
<feature type="non-terminal residue" evidence="1">
    <location>
        <position position="96"/>
    </location>
</feature>
<comment type="caution">
    <text evidence="1">The sequence shown here is derived from an EMBL/GenBank/DDBJ whole genome shotgun (WGS) entry which is preliminary data.</text>
</comment>
<name>A0ABU4SFG8_9GAMM</name>
<dbReference type="Pfam" id="PF01076">
    <property type="entry name" value="Mob_Pre"/>
    <property type="match status" value="1"/>
</dbReference>
<reference evidence="2" key="1">
    <citation type="journal article" date="2024" name="Toxins">
        <title>Genome Sequence Analysis of Native Xenorhabdus Strains Isolated from Entomopathogenic Nematodes in Argentina.</title>
        <authorList>
            <person name="Palma L."/>
            <person name="Frizzo L."/>
            <person name="Kaiser S."/>
            <person name="Berry C."/>
            <person name="Caballero P."/>
            <person name="Bode H.B."/>
            <person name="Del Valle E.E."/>
        </authorList>
    </citation>
    <scope>NUCLEOTIDE SEQUENCE [LARGE SCALE GENOMIC DNA]</scope>
    <source>
        <strain evidence="2">12</strain>
    </source>
</reference>
<accession>A0ABU4SFG8</accession>
<dbReference type="RefSeq" id="WP_319931893.1">
    <property type="nucleotide sequence ID" value="NZ_VCDN01000250.1"/>
</dbReference>
<dbReference type="InterPro" id="IPR001668">
    <property type="entry name" value="Mob_Pre"/>
</dbReference>
<dbReference type="EMBL" id="VCDN01000250">
    <property type="protein sequence ID" value="MDX7989533.1"/>
    <property type="molecule type" value="Genomic_DNA"/>
</dbReference>
<keyword evidence="2" id="KW-1185">Reference proteome</keyword>
<organism evidence="1 2">
    <name type="scientific">Xenorhabdus santafensis</name>
    <dbReference type="NCBI Taxonomy" id="2582833"/>
    <lineage>
        <taxon>Bacteria</taxon>
        <taxon>Pseudomonadati</taxon>
        <taxon>Pseudomonadota</taxon>
        <taxon>Gammaproteobacteria</taxon>
        <taxon>Enterobacterales</taxon>
        <taxon>Morganellaceae</taxon>
        <taxon>Xenorhabdus</taxon>
    </lineage>
</organism>
<feature type="non-terminal residue" evidence="1">
    <location>
        <position position="1"/>
    </location>
</feature>
<evidence type="ECO:0000313" key="1">
    <source>
        <dbReference type="EMBL" id="MDX7989533.1"/>
    </source>
</evidence>
<evidence type="ECO:0000313" key="2">
    <source>
        <dbReference type="Proteomes" id="UP001271890"/>
    </source>
</evidence>
<dbReference type="Gene3D" id="3.30.930.30">
    <property type="match status" value="1"/>
</dbReference>
<sequence>VIHNDEASPHMHLNFVPVASGYKRGLEKQVSFDRAITQQDPRLDKTRPFDDWREKEVNLLGEMLKERSIERKIVGTNDYKDVREYKERKDLQREIQ</sequence>
<proteinExistence type="predicted"/>
<dbReference type="Proteomes" id="UP001271890">
    <property type="component" value="Unassembled WGS sequence"/>
</dbReference>
<protein>
    <submittedName>
        <fullName evidence="1">Plasmid recombination protein</fullName>
    </submittedName>
</protein>